<comment type="similarity">
    <text evidence="3">Belongs to the HRI1 family.</text>
</comment>
<comment type="subcellular location">
    <subcellularLocation>
        <location evidence="2">Cytoplasm</location>
    </subcellularLocation>
    <subcellularLocation>
        <location evidence="1">Nucleus</location>
    </subcellularLocation>
</comment>
<dbReference type="Pfam" id="PF16815">
    <property type="entry name" value="HRI1"/>
    <property type="match status" value="1"/>
</dbReference>
<evidence type="ECO:0000256" key="2">
    <source>
        <dbReference type="ARBA" id="ARBA00004496"/>
    </source>
</evidence>
<organism evidence="9 10">
    <name type="scientific">Pseudoneurospora amorphoporcata</name>
    <dbReference type="NCBI Taxonomy" id="241081"/>
    <lineage>
        <taxon>Eukaryota</taxon>
        <taxon>Fungi</taxon>
        <taxon>Dikarya</taxon>
        <taxon>Ascomycota</taxon>
        <taxon>Pezizomycotina</taxon>
        <taxon>Sordariomycetes</taxon>
        <taxon>Sordariomycetidae</taxon>
        <taxon>Sordariales</taxon>
        <taxon>Sordariaceae</taxon>
        <taxon>Pseudoneurospora</taxon>
    </lineage>
</organism>
<dbReference type="CDD" id="cd11693">
    <property type="entry name" value="HRI1_C_like"/>
    <property type="match status" value="1"/>
</dbReference>
<feature type="compositionally biased region" description="Low complexity" evidence="7">
    <location>
        <begin position="144"/>
        <end position="159"/>
    </location>
</feature>
<dbReference type="GO" id="GO:0005634">
    <property type="term" value="C:nucleus"/>
    <property type="evidence" value="ECO:0007669"/>
    <property type="project" value="UniProtKB-SubCell"/>
</dbReference>
<keyword evidence="8" id="KW-0812">Transmembrane</keyword>
<keyword evidence="10" id="KW-1185">Reference proteome</keyword>
<feature type="region of interest" description="Disordered" evidence="7">
    <location>
        <begin position="40"/>
        <end position="74"/>
    </location>
</feature>
<sequence length="561" mass="60452">MALPTAKCKGGQMTDFGTMTFPSRKPDLFAGMIQINWKASDRDESATTTTTSSKTLATASNSDSTSGSASASRSNPDLVTIMRTPAMSKGAVAGTVVGVMVFVLFFPIGWLFRRNQRKKATAAASPESGNDSDSAADPTRSLVGTAASRPPGSSAAGTAQPVYADYPTEEVPGDYKPYAAAVYSVSQLDDTKVTPELPIHHEIHEVHAPGPNTIPELPGHSEVHEVHVAGAHTTPKLPTEPPAGTNNPPPSESTSTIVLTSPTGRFVDMRIFKEDPSSPNHSSIFGPQPQSQSSSEAEETKRRTLPLSRLDWAIAGTSTHTPTRPTIGYYGQKLILPDGRTVNGTVADLKQGRHPYVRGRWTHWVDSRVSYPTGEEAAMAKGVRTWSDEAAADEGDMYRIPEDERLTLEKGRMVNPATGKEEEYEEVWGPDDGEKEEGLNVKCVVWELDDEAGCKKGRVVRVGRWTQGILRSGNELLCERWKWVGAGGEDKAMRWRLEARVSGLVGGEEGRKLDEKDEALAFPEALVGDMISGGESGKNREVGGTVKGNNGDVWTLVELGP</sequence>
<feature type="transmembrane region" description="Helical" evidence="8">
    <location>
        <begin position="91"/>
        <end position="112"/>
    </location>
</feature>
<dbReference type="InterPro" id="IPR043047">
    <property type="entry name" value="Hri1_N_sf"/>
</dbReference>
<feature type="region of interest" description="Disordered" evidence="7">
    <location>
        <begin position="273"/>
        <end position="304"/>
    </location>
</feature>
<gene>
    <name evidence="9" type="ORF">QBC32DRAFT_366757</name>
</gene>
<evidence type="ECO:0000256" key="8">
    <source>
        <dbReference type="SAM" id="Phobius"/>
    </source>
</evidence>
<keyword evidence="6" id="KW-0539">Nucleus</keyword>
<evidence type="ECO:0000313" key="10">
    <source>
        <dbReference type="Proteomes" id="UP001303222"/>
    </source>
</evidence>
<dbReference type="AlphaFoldDB" id="A0AAN6P4H8"/>
<evidence type="ECO:0000256" key="6">
    <source>
        <dbReference type="ARBA" id="ARBA00023242"/>
    </source>
</evidence>
<dbReference type="Proteomes" id="UP001303222">
    <property type="component" value="Unassembled WGS sequence"/>
</dbReference>
<feature type="compositionally biased region" description="Low complexity" evidence="7">
    <location>
        <begin position="46"/>
        <end position="74"/>
    </location>
</feature>
<evidence type="ECO:0000256" key="3">
    <source>
        <dbReference type="ARBA" id="ARBA00005229"/>
    </source>
</evidence>
<feature type="region of interest" description="Disordered" evidence="7">
    <location>
        <begin position="121"/>
        <end position="161"/>
    </location>
</feature>
<proteinExistence type="inferred from homology"/>
<keyword evidence="8" id="KW-0472">Membrane</keyword>
<evidence type="ECO:0000256" key="7">
    <source>
        <dbReference type="SAM" id="MobiDB-lite"/>
    </source>
</evidence>
<evidence type="ECO:0000313" key="9">
    <source>
        <dbReference type="EMBL" id="KAK3956623.1"/>
    </source>
</evidence>
<accession>A0AAN6P4H8</accession>
<dbReference type="Gene3D" id="2.40.128.320">
    <property type="entry name" value="Protein HRI1, N-terminal domain"/>
    <property type="match status" value="2"/>
</dbReference>
<feature type="region of interest" description="Disordered" evidence="7">
    <location>
        <begin position="233"/>
        <end position="260"/>
    </location>
</feature>
<evidence type="ECO:0000256" key="5">
    <source>
        <dbReference type="ARBA" id="ARBA00022490"/>
    </source>
</evidence>
<keyword evidence="5" id="KW-0963">Cytoplasm</keyword>
<keyword evidence="8" id="KW-1133">Transmembrane helix</keyword>
<comment type="caution">
    <text evidence="9">The sequence shown here is derived from an EMBL/GenBank/DDBJ whole genome shotgun (WGS) entry which is preliminary data.</text>
</comment>
<reference evidence="9" key="2">
    <citation type="submission" date="2023-06" db="EMBL/GenBank/DDBJ databases">
        <authorList>
            <consortium name="Lawrence Berkeley National Laboratory"/>
            <person name="Mondo S.J."/>
            <person name="Hensen N."/>
            <person name="Bonometti L."/>
            <person name="Westerberg I."/>
            <person name="Brannstrom I.O."/>
            <person name="Guillou S."/>
            <person name="Cros-Aarteil S."/>
            <person name="Calhoun S."/>
            <person name="Haridas S."/>
            <person name="Kuo A."/>
            <person name="Pangilinan J."/>
            <person name="Riley R."/>
            <person name="Labutti K."/>
            <person name="Andreopoulos B."/>
            <person name="Lipzen A."/>
            <person name="Chen C."/>
            <person name="Yanf M."/>
            <person name="Daum C."/>
            <person name="Ng V."/>
            <person name="Clum A."/>
            <person name="Steindorff A."/>
            <person name="Ohm R."/>
            <person name="Martin F."/>
            <person name="Silar P."/>
            <person name="Natvig D."/>
            <person name="Lalanne C."/>
            <person name="Gautier V."/>
            <person name="Ament-Velasquez S.L."/>
            <person name="Kruys A."/>
            <person name="Hutchinson M.I."/>
            <person name="Powell A.J."/>
            <person name="Barry K."/>
            <person name="Miller A.N."/>
            <person name="Grigoriev I.V."/>
            <person name="Debuchy R."/>
            <person name="Gladieux P."/>
            <person name="Thoren M.H."/>
            <person name="Johannesson H."/>
        </authorList>
    </citation>
    <scope>NUCLEOTIDE SEQUENCE</scope>
    <source>
        <strain evidence="9">CBS 626.80</strain>
    </source>
</reference>
<dbReference type="InterPro" id="IPR038744">
    <property type="entry name" value="Hri1_N"/>
</dbReference>
<dbReference type="InterPro" id="IPR031818">
    <property type="entry name" value="Hri1"/>
</dbReference>
<dbReference type="CDD" id="cd11692">
    <property type="entry name" value="HRI1_N_like"/>
    <property type="match status" value="1"/>
</dbReference>
<evidence type="ECO:0000256" key="4">
    <source>
        <dbReference type="ARBA" id="ARBA00017063"/>
    </source>
</evidence>
<evidence type="ECO:0000256" key="1">
    <source>
        <dbReference type="ARBA" id="ARBA00004123"/>
    </source>
</evidence>
<reference evidence="9" key="1">
    <citation type="journal article" date="2023" name="Mol. Phylogenet. Evol.">
        <title>Genome-scale phylogeny and comparative genomics of the fungal order Sordariales.</title>
        <authorList>
            <person name="Hensen N."/>
            <person name="Bonometti L."/>
            <person name="Westerberg I."/>
            <person name="Brannstrom I.O."/>
            <person name="Guillou S."/>
            <person name="Cros-Aarteil S."/>
            <person name="Calhoun S."/>
            <person name="Haridas S."/>
            <person name="Kuo A."/>
            <person name="Mondo S."/>
            <person name="Pangilinan J."/>
            <person name="Riley R."/>
            <person name="LaButti K."/>
            <person name="Andreopoulos B."/>
            <person name="Lipzen A."/>
            <person name="Chen C."/>
            <person name="Yan M."/>
            <person name="Daum C."/>
            <person name="Ng V."/>
            <person name="Clum A."/>
            <person name="Steindorff A."/>
            <person name="Ohm R.A."/>
            <person name="Martin F."/>
            <person name="Silar P."/>
            <person name="Natvig D.O."/>
            <person name="Lalanne C."/>
            <person name="Gautier V."/>
            <person name="Ament-Velasquez S.L."/>
            <person name="Kruys A."/>
            <person name="Hutchinson M.I."/>
            <person name="Powell A.J."/>
            <person name="Barry K."/>
            <person name="Miller A.N."/>
            <person name="Grigoriev I.V."/>
            <person name="Debuchy R."/>
            <person name="Gladieux P."/>
            <person name="Hiltunen Thoren M."/>
            <person name="Johannesson H."/>
        </authorList>
    </citation>
    <scope>NUCLEOTIDE SEQUENCE</scope>
    <source>
        <strain evidence="9">CBS 626.80</strain>
    </source>
</reference>
<dbReference type="EMBL" id="MU859064">
    <property type="protein sequence ID" value="KAK3956623.1"/>
    <property type="molecule type" value="Genomic_DNA"/>
</dbReference>
<name>A0AAN6P4H8_9PEZI</name>
<protein>
    <recommendedName>
        <fullName evidence="4">Protein HRI1</fullName>
    </recommendedName>
</protein>
<dbReference type="GO" id="GO:0005737">
    <property type="term" value="C:cytoplasm"/>
    <property type="evidence" value="ECO:0007669"/>
    <property type="project" value="UniProtKB-SubCell"/>
</dbReference>